<name>A0AAJ6NDZ2_9PAST</name>
<gene>
    <name evidence="1" type="ORF">QJU97_05900</name>
</gene>
<dbReference type="InterPro" id="IPR012477">
    <property type="entry name" value="Glyco_transf_52"/>
</dbReference>
<accession>A0AAJ6NDZ2</accession>
<dbReference type="Pfam" id="PF07922">
    <property type="entry name" value="Glyco_transf_52"/>
    <property type="match status" value="1"/>
</dbReference>
<dbReference type="EMBL" id="JASAYT010000016">
    <property type="protein sequence ID" value="MDP8174985.1"/>
    <property type="molecule type" value="Genomic_DNA"/>
</dbReference>
<evidence type="ECO:0000313" key="1">
    <source>
        <dbReference type="EMBL" id="MDP8174985.1"/>
    </source>
</evidence>
<sequence>MNLIICQTPLQVLIAEKIIEKYPKEIFYGLLLDGIKNDKYQYYYQRLKRRCTKCDYICTKKPYIKWEFYKLVFKRIANLHKFTNIDKIFLANTDTELVHLYIGDIYKTNIITFDDGLANINFKDTPFLKDRLRSRTKLLRNFIDIPTTKDILAHQIKHYSLYNLPNIMGKYEKLNLFDEIRVSECEKTEDIHILLGQPIFESLQNAEKSNVEIIQKVLSRYHIDFYYPHPRETYKIREILYINTPLIFEDWLIQQVQQHPNKKYVIYTFFSSVVLNLGNLPNLEIIALKPQDCPKRFLFLYNFFEKYNISIRNI</sequence>
<protein>
    <submittedName>
        <fullName evidence="1">Glycosyltransferase family 52</fullName>
    </submittedName>
</protein>
<evidence type="ECO:0000313" key="2">
    <source>
        <dbReference type="Proteomes" id="UP001231736"/>
    </source>
</evidence>
<dbReference type="Gene3D" id="3.30.370.20">
    <property type="match status" value="1"/>
</dbReference>
<organism evidence="1 2">
    <name type="scientific">Phocoenobacter skyensis</name>
    <dbReference type="NCBI Taxonomy" id="97481"/>
    <lineage>
        <taxon>Bacteria</taxon>
        <taxon>Pseudomonadati</taxon>
        <taxon>Pseudomonadota</taxon>
        <taxon>Gammaproteobacteria</taxon>
        <taxon>Pasteurellales</taxon>
        <taxon>Pasteurellaceae</taxon>
        <taxon>Phocoenobacter</taxon>
    </lineage>
</organism>
<dbReference type="RefSeq" id="WP_306376109.1">
    <property type="nucleotide sequence ID" value="NZ_JASAYT010000016.1"/>
</dbReference>
<dbReference type="AlphaFoldDB" id="A0AAJ6NDZ2"/>
<dbReference type="Proteomes" id="UP001231736">
    <property type="component" value="Unassembled WGS sequence"/>
</dbReference>
<proteinExistence type="predicted"/>
<reference evidence="1" key="1">
    <citation type="journal article" date="2023" name="Front. Microbiol.">
        <title>Phylogeography and host specificity of Pasteurellaceae pathogenic to sea-farmed fish in the north-east Atlantic.</title>
        <authorList>
            <person name="Gulla S."/>
            <person name="Colquhoun D.J."/>
            <person name="Olsen A.B."/>
            <person name="Spilsberg B."/>
            <person name="Lagesen K."/>
            <person name="Aakesson C.P."/>
            <person name="Strom S."/>
            <person name="Manji F."/>
            <person name="Birkbeck T.H."/>
            <person name="Nilsen H.K."/>
        </authorList>
    </citation>
    <scope>NUCLEOTIDE SEQUENCE</scope>
    <source>
        <strain evidence="1">98B1</strain>
    </source>
</reference>
<comment type="caution">
    <text evidence="1">The sequence shown here is derived from an EMBL/GenBank/DDBJ whole genome shotgun (WGS) entry which is preliminary data.</text>
</comment>